<dbReference type="Proteomes" id="UP000028582">
    <property type="component" value="Unassembled WGS sequence"/>
</dbReference>
<proteinExistence type="predicted"/>
<gene>
    <name evidence="1" type="ORF">F444_21718</name>
</gene>
<sequence>MVSATSSKWTLSAAQLAKLKEKISPPVSEVYAKVDPTPALLKVHISQAEVKKNTNKADRVKLRTAYDDNKDGVVLLLEVQDSKTRKVSGEERRHTKNLWCSNYHGNSSY</sequence>
<dbReference type="EMBL" id="ANJA01004015">
    <property type="protein sequence ID" value="ETO60016.1"/>
    <property type="molecule type" value="Genomic_DNA"/>
</dbReference>
<dbReference type="AlphaFoldDB" id="A0A080Z055"/>
<reference evidence="1 2" key="1">
    <citation type="submission" date="2013-11" db="EMBL/GenBank/DDBJ databases">
        <title>The Genome Sequence of Phytophthora parasitica P1976.</title>
        <authorList>
            <consortium name="The Broad Institute Genomics Platform"/>
            <person name="Russ C."/>
            <person name="Tyler B."/>
            <person name="Panabieres F."/>
            <person name="Shan W."/>
            <person name="Tripathy S."/>
            <person name="Grunwald N."/>
            <person name="Machado M."/>
            <person name="Johnson C.S."/>
            <person name="Walker B."/>
            <person name="Young S."/>
            <person name="Zeng Q."/>
            <person name="Gargeya S."/>
            <person name="Fitzgerald M."/>
            <person name="Haas B."/>
            <person name="Abouelleil A."/>
            <person name="Allen A.W."/>
            <person name="Alvarado L."/>
            <person name="Arachchi H.M."/>
            <person name="Berlin A.M."/>
            <person name="Chapman S.B."/>
            <person name="Gainer-Dewar J."/>
            <person name="Goldberg J."/>
            <person name="Griggs A."/>
            <person name="Gujja S."/>
            <person name="Hansen M."/>
            <person name="Howarth C."/>
            <person name="Imamovic A."/>
            <person name="Ireland A."/>
            <person name="Larimer J."/>
            <person name="McCowan C."/>
            <person name="Murphy C."/>
            <person name="Pearson M."/>
            <person name="Poon T.W."/>
            <person name="Priest M."/>
            <person name="Roberts A."/>
            <person name="Saif S."/>
            <person name="Shea T."/>
            <person name="Sisk P."/>
            <person name="Sykes S."/>
            <person name="Wortman J."/>
            <person name="Nusbaum C."/>
            <person name="Birren B."/>
        </authorList>
    </citation>
    <scope>NUCLEOTIDE SEQUENCE [LARGE SCALE GENOMIC DNA]</scope>
    <source>
        <strain evidence="1 2">P1976</strain>
    </source>
</reference>
<comment type="caution">
    <text evidence="1">The sequence shown here is derived from an EMBL/GenBank/DDBJ whole genome shotgun (WGS) entry which is preliminary data.</text>
</comment>
<accession>A0A080Z055</accession>
<protein>
    <submittedName>
        <fullName evidence="1">Uncharacterized protein</fullName>
    </submittedName>
</protein>
<evidence type="ECO:0000313" key="1">
    <source>
        <dbReference type="EMBL" id="ETO60016.1"/>
    </source>
</evidence>
<name>A0A080Z055_PHYNI</name>
<organism evidence="1 2">
    <name type="scientific">Phytophthora nicotianae P1976</name>
    <dbReference type="NCBI Taxonomy" id="1317066"/>
    <lineage>
        <taxon>Eukaryota</taxon>
        <taxon>Sar</taxon>
        <taxon>Stramenopiles</taxon>
        <taxon>Oomycota</taxon>
        <taxon>Peronosporomycetes</taxon>
        <taxon>Peronosporales</taxon>
        <taxon>Peronosporaceae</taxon>
        <taxon>Phytophthora</taxon>
    </lineage>
</organism>
<evidence type="ECO:0000313" key="2">
    <source>
        <dbReference type="Proteomes" id="UP000028582"/>
    </source>
</evidence>